<dbReference type="OrthoDB" id="9802472at2"/>
<accession>A0A1H1NA35</accession>
<evidence type="ECO:0000313" key="3">
    <source>
        <dbReference type="Proteomes" id="UP000199103"/>
    </source>
</evidence>
<dbReference type="STRING" id="630515.SAMN04489812_0445"/>
<dbReference type="Gene3D" id="3.90.920.10">
    <property type="entry name" value="DNA primase, PRIM domain"/>
    <property type="match status" value="1"/>
</dbReference>
<dbReference type="RefSeq" id="WP_157683164.1">
    <property type="nucleotide sequence ID" value="NZ_LT629772.1"/>
</dbReference>
<dbReference type="Pfam" id="PF21686">
    <property type="entry name" value="LigD_Prim-Pol"/>
    <property type="match status" value="1"/>
</dbReference>
<evidence type="ECO:0000313" key="2">
    <source>
        <dbReference type="EMBL" id="SDR95836.1"/>
    </source>
</evidence>
<dbReference type="NCBIfam" id="TIGR02778">
    <property type="entry name" value="ligD_pol"/>
    <property type="match status" value="1"/>
</dbReference>
<keyword evidence="3" id="KW-1185">Reference proteome</keyword>
<evidence type="ECO:0000259" key="1">
    <source>
        <dbReference type="Pfam" id="PF21686"/>
    </source>
</evidence>
<dbReference type="PANTHER" id="PTHR42705:SF2">
    <property type="entry name" value="BIFUNCTIONAL NON-HOMOLOGOUS END JOINING PROTEIN LIGD"/>
    <property type="match status" value="1"/>
</dbReference>
<dbReference type="PANTHER" id="PTHR42705">
    <property type="entry name" value="BIFUNCTIONAL NON-HOMOLOGOUS END JOINING PROTEIN LIGD"/>
    <property type="match status" value="1"/>
</dbReference>
<proteinExistence type="predicted"/>
<dbReference type="AlphaFoldDB" id="A0A1H1NA35"/>
<gene>
    <name evidence="2" type="ORF">SAMN04489812_0445</name>
</gene>
<protein>
    <submittedName>
        <fullName evidence="2">Bifunctional non-homologous end joining protein LigD</fullName>
    </submittedName>
</protein>
<name>A0A1H1NA35_9ACTN</name>
<sequence length="294" mass="33834">MTPKVDVAGVEIPRPDKIMYPTERLTKTDVATYYSEIAAVMLPHLRRRPISMQRFPDGIASDGFFEKRRPDHFPDWVDTVRVQTENGAQDQISVDSPETLVYLVGQGCLVPHTWLSRAQHLGRPDQMIFDLDPSTDDLALLRRAARAIRSVLDELQLYSMLKTSGSRGYHVTVPLQPDQDYDVVRAVARHIAQLVSEQDPDRFTVEMRKDKRGDRVFIDWLRNGYGQTAVPPYALRARPGAPVATPIEWDELSRVEPDHFDHGSVRRRLAQRDDPWQDFERRAQRLDQVVDQLQ</sequence>
<organism evidence="2 3">
    <name type="scientific">Microlunatus soli</name>
    <dbReference type="NCBI Taxonomy" id="630515"/>
    <lineage>
        <taxon>Bacteria</taxon>
        <taxon>Bacillati</taxon>
        <taxon>Actinomycetota</taxon>
        <taxon>Actinomycetes</taxon>
        <taxon>Propionibacteriales</taxon>
        <taxon>Propionibacteriaceae</taxon>
        <taxon>Microlunatus</taxon>
    </lineage>
</organism>
<dbReference type="InterPro" id="IPR052171">
    <property type="entry name" value="NHEJ_LigD"/>
</dbReference>
<dbReference type="InterPro" id="IPR014145">
    <property type="entry name" value="LigD_pol_dom"/>
</dbReference>
<feature type="domain" description="DNA ligase D polymerase" evidence="1">
    <location>
        <begin position="26"/>
        <end position="276"/>
    </location>
</feature>
<dbReference type="EMBL" id="LT629772">
    <property type="protein sequence ID" value="SDR95836.1"/>
    <property type="molecule type" value="Genomic_DNA"/>
</dbReference>
<dbReference type="Proteomes" id="UP000199103">
    <property type="component" value="Chromosome I"/>
</dbReference>
<dbReference type="CDD" id="cd04861">
    <property type="entry name" value="LigD_Pol_like"/>
    <property type="match status" value="1"/>
</dbReference>
<reference evidence="2 3" key="1">
    <citation type="submission" date="2016-10" db="EMBL/GenBank/DDBJ databases">
        <authorList>
            <person name="de Groot N.N."/>
        </authorList>
    </citation>
    <scope>NUCLEOTIDE SEQUENCE [LARGE SCALE GENOMIC DNA]</scope>
    <source>
        <strain evidence="2 3">DSM 21800</strain>
    </source>
</reference>